<keyword evidence="2" id="KW-1185">Reference proteome</keyword>
<gene>
    <name evidence="1" type="ORF">RAE19_12575</name>
</gene>
<organism evidence="1 2">
    <name type="scientific">Rhodoferax potami</name>
    <dbReference type="NCBI Taxonomy" id="3068338"/>
    <lineage>
        <taxon>Bacteria</taxon>
        <taxon>Pseudomonadati</taxon>
        <taxon>Pseudomonadota</taxon>
        <taxon>Betaproteobacteria</taxon>
        <taxon>Burkholderiales</taxon>
        <taxon>Comamonadaceae</taxon>
        <taxon>Rhodoferax</taxon>
    </lineage>
</organism>
<dbReference type="RefSeq" id="WP_313875209.1">
    <property type="nucleotide sequence ID" value="NZ_JAVBIK010000001.1"/>
</dbReference>
<evidence type="ECO:0000313" key="1">
    <source>
        <dbReference type="EMBL" id="MDT7519534.1"/>
    </source>
</evidence>
<protein>
    <submittedName>
        <fullName evidence="1">Uncharacterized protein</fullName>
    </submittedName>
</protein>
<evidence type="ECO:0000313" key="2">
    <source>
        <dbReference type="Proteomes" id="UP001321700"/>
    </source>
</evidence>
<proteinExistence type="predicted"/>
<accession>A0ABU3KNY5</accession>
<name>A0ABU3KNY5_9BURK</name>
<dbReference type="EMBL" id="JAVBIK010000001">
    <property type="protein sequence ID" value="MDT7519534.1"/>
    <property type="molecule type" value="Genomic_DNA"/>
</dbReference>
<comment type="caution">
    <text evidence="1">The sequence shown here is derived from an EMBL/GenBank/DDBJ whole genome shotgun (WGS) entry which is preliminary data.</text>
</comment>
<reference evidence="1 2" key="1">
    <citation type="submission" date="2023-08" db="EMBL/GenBank/DDBJ databases">
        <title>Rhodoferax potami sp. nov. and Rhodoferax mekongensis sp. nov., isolated from the Mekong River in Thailand.</title>
        <authorList>
            <person name="Kitikhun S."/>
            <person name="Charoenyingcharoen P."/>
            <person name="Siriarchawattana P."/>
            <person name="Likhitrattanapisal S."/>
            <person name="Nilsakha T."/>
            <person name="Chanpet A."/>
            <person name="Rattanawaree P."/>
            <person name="Ingsriswang S."/>
        </authorList>
    </citation>
    <scope>NUCLEOTIDE SEQUENCE [LARGE SCALE GENOMIC DNA]</scope>
    <source>
        <strain evidence="1 2">TBRC 17660</strain>
    </source>
</reference>
<dbReference type="Proteomes" id="UP001321700">
    <property type="component" value="Unassembled WGS sequence"/>
</dbReference>
<sequence length="42" mass="4794">MSPHFLFDASVPVFARYLDQLQGLLAKAAAHCEVPRKRSYCR</sequence>